<name>A0A817XEY3_9BILA</name>
<keyword evidence="8" id="KW-1185">Reference proteome</keyword>
<feature type="transmembrane region" description="Helical" evidence="1">
    <location>
        <begin position="12"/>
        <end position="31"/>
    </location>
</feature>
<evidence type="ECO:0000256" key="1">
    <source>
        <dbReference type="SAM" id="Phobius"/>
    </source>
</evidence>
<dbReference type="Proteomes" id="UP000663851">
    <property type="component" value="Unassembled WGS sequence"/>
</dbReference>
<accession>A0A817XEY3</accession>
<protein>
    <submittedName>
        <fullName evidence="2">Uncharacterized protein</fullName>
    </submittedName>
</protein>
<keyword evidence="1" id="KW-0472">Membrane</keyword>
<gene>
    <name evidence="3" type="ORF">FME351_LOCUS26634</name>
    <name evidence="5" type="ORF">HFQ381_LOCUS22841</name>
    <name evidence="2" type="ORF">TIS948_LOCUS24704</name>
    <name evidence="6" type="ORF">TSG867_LOCUS23718</name>
    <name evidence="4" type="ORF">UJA718_LOCUS12926</name>
</gene>
<dbReference type="EMBL" id="CAJOBQ010002074">
    <property type="protein sequence ID" value="CAF4537338.1"/>
    <property type="molecule type" value="Genomic_DNA"/>
</dbReference>
<proteinExistence type="predicted"/>
<evidence type="ECO:0000313" key="2">
    <source>
        <dbReference type="EMBL" id="CAF3367017.1"/>
    </source>
</evidence>
<dbReference type="Proteomes" id="UP000663869">
    <property type="component" value="Unassembled WGS sequence"/>
</dbReference>
<evidence type="ECO:0000313" key="3">
    <source>
        <dbReference type="EMBL" id="CAF3684917.1"/>
    </source>
</evidence>
<dbReference type="EMBL" id="CAJOBO010002201">
    <property type="protein sequence ID" value="CAF4437314.1"/>
    <property type="molecule type" value="Genomic_DNA"/>
</dbReference>
<evidence type="ECO:0000313" key="8">
    <source>
        <dbReference type="Proteomes" id="UP000663873"/>
    </source>
</evidence>
<dbReference type="OrthoDB" id="10001099at2759"/>
<keyword evidence="1" id="KW-1133">Transmembrane helix</keyword>
<reference evidence="2" key="1">
    <citation type="submission" date="2021-02" db="EMBL/GenBank/DDBJ databases">
        <authorList>
            <person name="Nowell W R."/>
        </authorList>
    </citation>
    <scope>NUCLEOTIDE SEQUENCE</scope>
</reference>
<dbReference type="AlphaFoldDB" id="A0A817XEY3"/>
<dbReference type="EMBL" id="CAJOBP010001710">
    <property type="protein sequence ID" value="CAF4305635.1"/>
    <property type="molecule type" value="Genomic_DNA"/>
</dbReference>
<evidence type="ECO:0000313" key="6">
    <source>
        <dbReference type="EMBL" id="CAF4537338.1"/>
    </source>
</evidence>
<evidence type="ECO:0000313" key="5">
    <source>
        <dbReference type="EMBL" id="CAF4437314.1"/>
    </source>
</evidence>
<dbReference type="Proteomes" id="UP000663862">
    <property type="component" value="Unassembled WGS sequence"/>
</dbReference>
<dbReference type="EMBL" id="CAJNXB010004262">
    <property type="protein sequence ID" value="CAF3367017.1"/>
    <property type="molecule type" value="Genomic_DNA"/>
</dbReference>
<dbReference type="EMBL" id="CAJNYU010003586">
    <property type="protein sequence ID" value="CAF3684917.1"/>
    <property type="molecule type" value="Genomic_DNA"/>
</dbReference>
<keyword evidence="1" id="KW-0812">Transmembrane</keyword>
<dbReference type="Proteomes" id="UP000663825">
    <property type="component" value="Unassembled WGS sequence"/>
</dbReference>
<dbReference type="Proteomes" id="UP000663873">
    <property type="component" value="Unassembled WGS sequence"/>
</dbReference>
<sequence>MKTMVNSNQPLISNNFVACYPDYFVIFLYYFPFGKKKIYYNKIRSCELHSTDDLDFFEQKLWGMALSPVWWHCDMKRLMRKNYILLDANQWPLIGITMDDKDIIDIYNFIRQKIYFNQSNFANEKLIYNSSKTTSEKEIEDKKSAENLKNKQIFRDKLDQ</sequence>
<comment type="caution">
    <text evidence="2">The sequence shown here is derived from an EMBL/GenBank/DDBJ whole genome shotgun (WGS) entry which is preliminary data.</text>
</comment>
<evidence type="ECO:0000313" key="4">
    <source>
        <dbReference type="EMBL" id="CAF4305635.1"/>
    </source>
</evidence>
<evidence type="ECO:0000313" key="7">
    <source>
        <dbReference type="Proteomes" id="UP000663825"/>
    </source>
</evidence>
<organism evidence="2 7">
    <name type="scientific">Rotaria socialis</name>
    <dbReference type="NCBI Taxonomy" id="392032"/>
    <lineage>
        <taxon>Eukaryota</taxon>
        <taxon>Metazoa</taxon>
        <taxon>Spiralia</taxon>
        <taxon>Gnathifera</taxon>
        <taxon>Rotifera</taxon>
        <taxon>Eurotatoria</taxon>
        <taxon>Bdelloidea</taxon>
        <taxon>Philodinida</taxon>
        <taxon>Philodinidae</taxon>
        <taxon>Rotaria</taxon>
    </lineage>
</organism>